<evidence type="ECO:0000313" key="1">
    <source>
        <dbReference type="EMBL" id="TQI94427.1"/>
    </source>
</evidence>
<protein>
    <submittedName>
        <fullName evidence="1">Cation diffusion facilitator CzcD-associated flavoprotein CzcO</fullName>
    </submittedName>
</protein>
<dbReference type="PANTHER" id="PTHR42877:SF4">
    <property type="entry name" value="FAD_NAD(P)-BINDING DOMAIN-CONTAINING PROTEIN-RELATED"/>
    <property type="match status" value="1"/>
</dbReference>
<evidence type="ECO:0000313" key="2">
    <source>
        <dbReference type="Proteomes" id="UP000320876"/>
    </source>
</evidence>
<dbReference type="Pfam" id="PF13738">
    <property type="entry name" value="Pyr_redox_3"/>
    <property type="match status" value="1"/>
</dbReference>
<dbReference type="SUPFAM" id="SSF51905">
    <property type="entry name" value="FAD/NAD(P)-binding domain"/>
    <property type="match status" value="2"/>
</dbReference>
<dbReference type="PRINTS" id="PR00411">
    <property type="entry name" value="PNDRDTASEI"/>
</dbReference>
<dbReference type="PANTHER" id="PTHR42877">
    <property type="entry name" value="L-ORNITHINE N(5)-MONOOXYGENASE-RELATED"/>
    <property type="match status" value="1"/>
</dbReference>
<dbReference type="AlphaFoldDB" id="A0A542CUC8"/>
<dbReference type="InterPro" id="IPR036188">
    <property type="entry name" value="FAD/NAD-bd_sf"/>
</dbReference>
<organism evidence="1 2">
    <name type="scientific">Amycolatopsis cihanbeyliensis</name>
    <dbReference type="NCBI Taxonomy" id="1128664"/>
    <lineage>
        <taxon>Bacteria</taxon>
        <taxon>Bacillati</taxon>
        <taxon>Actinomycetota</taxon>
        <taxon>Actinomycetes</taxon>
        <taxon>Pseudonocardiales</taxon>
        <taxon>Pseudonocardiaceae</taxon>
        <taxon>Amycolatopsis</taxon>
    </lineage>
</organism>
<dbReference type="PRINTS" id="PR00368">
    <property type="entry name" value="FADPNR"/>
</dbReference>
<accession>A0A542CUC8</accession>
<proteinExistence type="predicted"/>
<dbReference type="Proteomes" id="UP000320876">
    <property type="component" value="Unassembled WGS sequence"/>
</dbReference>
<sequence length="510" mass="56299">MGFLMAERNGTRVEQRHFDVVVIGAGASGIGAAIRLRQEGITDFVVLEKADELGGTWRDNTYPGCACDVPSALYSYSFAPNPEWTRAFAKQPEIRAYLADTARRYGVTGHLRFGTEVRRAQWNGDRKRWELRTSGGELTARIVLAGAGPWHEPRVPDLPGLEGFPGEVFHSSRWNHDYDLAGKRVAVVGTGASAVQFVPEIQPKVSRLHLFQRTAQWVLPKPDHYVPKLERWLLRRFPATQRALRAAEYAGMEALGLGFRHPWILRRLQHVGLLNLRRSIRDPRLRAALTPDYTLGCKRLLLSNNYYPALAKSNVDVHPTAVRSIEGSRVLGADGSESEVDAIILGTGFRILDMPVAAKVFDSAGRSLEEHWQGSPQAYLGTTVSGFPNAFLLLGPGLGTGHSSAFMVMEAQLSYAISGVRRILRAGWSEVDVRPEAQQAYNDQLQRALAGTVYNAGGCSSYYLDANGRNSFSWPWSTGRMRRRLREFDPAAYAITAPGSAEPAPAEVSG</sequence>
<gene>
    <name evidence="1" type="ORF">FB471_6592</name>
</gene>
<dbReference type="EMBL" id="VFML01000002">
    <property type="protein sequence ID" value="TQI94427.1"/>
    <property type="molecule type" value="Genomic_DNA"/>
</dbReference>
<dbReference type="InterPro" id="IPR051209">
    <property type="entry name" value="FAD-bind_Monooxygenase_sf"/>
</dbReference>
<comment type="caution">
    <text evidence="1">The sequence shown here is derived from an EMBL/GenBank/DDBJ whole genome shotgun (WGS) entry which is preliminary data.</text>
</comment>
<name>A0A542CUC8_AMYCI</name>
<keyword evidence="2" id="KW-1185">Reference proteome</keyword>
<dbReference type="Gene3D" id="3.50.50.60">
    <property type="entry name" value="FAD/NAD(P)-binding domain"/>
    <property type="match status" value="3"/>
</dbReference>
<reference evidence="1 2" key="1">
    <citation type="submission" date="2019-06" db="EMBL/GenBank/DDBJ databases">
        <title>Sequencing the genomes of 1000 actinobacteria strains.</title>
        <authorList>
            <person name="Klenk H.-P."/>
        </authorList>
    </citation>
    <scope>NUCLEOTIDE SEQUENCE [LARGE SCALE GENOMIC DNA]</scope>
    <source>
        <strain evidence="1 2">DSM 45679</strain>
    </source>
</reference>